<dbReference type="GO" id="GO:0000976">
    <property type="term" value="F:transcription cis-regulatory region binding"/>
    <property type="evidence" value="ECO:0007669"/>
    <property type="project" value="TreeGrafter"/>
</dbReference>
<dbReference type="InterPro" id="IPR023772">
    <property type="entry name" value="DNA-bd_HTH_TetR-type_CS"/>
</dbReference>
<dbReference type="OrthoDB" id="9785164at2"/>
<sequence>MAIRTDDVTEKLLECAKEEFLENGYENASLRTIAAKAGSSKGSIYFRFTDKESLYRELVQPVVDGFCGLLGMMLGEFEAMSGTEQKERAISYADGGFPQIVDYIYEHFDMFRLLMMSGENKAAQELMHRIVEIDVACTMQFIEQTGNDAVSSGRLTADLAHLLSSAFYSGVFEVVVHDMPQEQANIHIQRMRLFYNAGWKSILEGTGGDIS</sequence>
<dbReference type="InterPro" id="IPR009057">
    <property type="entry name" value="Homeodomain-like_sf"/>
</dbReference>
<dbReference type="PANTHER" id="PTHR30055:SF226">
    <property type="entry name" value="HTH-TYPE TRANSCRIPTIONAL REGULATOR PKSA"/>
    <property type="match status" value="1"/>
</dbReference>
<feature type="DNA-binding region" description="H-T-H motif" evidence="2">
    <location>
        <begin position="29"/>
        <end position="48"/>
    </location>
</feature>
<dbReference type="GO" id="GO:0003700">
    <property type="term" value="F:DNA-binding transcription factor activity"/>
    <property type="evidence" value="ECO:0007669"/>
    <property type="project" value="TreeGrafter"/>
</dbReference>
<dbReference type="InterPro" id="IPR001647">
    <property type="entry name" value="HTH_TetR"/>
</dbReference>
<evidence type="ECO:0000313" key="4">
    <source>
        <dbReference type="EMBL" id="SUQ16030.1"/>
    </source>
</evidence>
<keyword evidence="5" id="KW-1185">Reference proteome</keyword>
<reference evidence="5" key="1">
    <citation type="submission" date="2017-07" db="EMBL/GenBank/DDBJ databases">
        <authorList>
            <person name="Varghese N."/>
            <person name="Submissions S."/>
        </authorList>
    </citation>
    <scope>NUCLEOTIDE SEQUENCE [LARGE SCALE GENOMIC DNA]</scope>
    <source>
        <strain evidence="5">NLAE-zl-C134</strain>
    </source>
</reference>
<organism evidence="4 5">
    <name type="scientific">Faecalicatena contorta</name>
    <dbReference type="NCBI Taxonomy" id="39482"/>
    <lineage>
        <taxon>Bacteria</taxon>
        <taxon>Bacillati</taxon>
        <taxon>Bacillota</taxon>
        <taxon>Clostridia</taxon>
        <taxon>Lachnospirales</taxon>
        <taxon>Lachnospiraceae</taxon>
        <taxon>Faecalicatena</taxon>
    </lineage>
</organism>
<proteinExistence type="predicted"/>
<evidence type="ECO:0000256" key="1">
    <source>
        <dbReference type="ARBA" id="ARBA00023125"/>
    </source>
</evidence>
<dbReference type="Pfam" id="PF00440">
    <property type="entry name" value="TetR_N"/>
    <property type="match status" value="1"/>
</dbReference>
<evidence type="ECO:0000259" key="3">
    <source>
        <dbReference type="PROSITE" id="PS50977"/>
    </source>
</evidence>
<dbReference type="Gene3D" id="1.10.357.10">
    <property type="entry name" value="Tetracycline Repressor, domain 2"/>
    <property type="match status" value="1"/>
</dbReference>
<accession>A0A315ZP94</accession>
<evidence type="ECO:0000256" key="2">
    <source>
        <dbReference type="PROSITE-ProRule" id="PRU00335"/>
    </source>
</evidence>
<dbReference type="SUPFAM" id="SSF46689">
    <property type="entry name" value="Homeodomain-like"/>
    <property type="match status" value="1"/>
</dbReference>
<dbReference type="Proteomes" id="UP000254051">
    <property type="component" value="Unassembled WGS sequence"/>
</dbReference>
<evidence type="ECO:0000313" key="5">
    <source>
        <dbReference type="Proteomes" id="UP000254051"/>
    </source>
</evidence>
<dbReference type="RefSeq" id="WP_109714386.1">
    <property type="nucleotide sequence ID" value="NZ_QGDS01000020.1"/>
</dbReference>
<dbReference type="PROSITE" id="PS50977">
    <property type="entry name" value="HTH_TETR_2"/>
    <property type="match status" value="1"/>
</dbReference>
<gene>
    <name evidence="4" type="ORF">SAMN05216529_12013</name>
</gene>
<keyword evidence="1 2" id="KW-0238">DNA-binding</keyword>
<dbReference type="EMBL" id="UHJJ01000020">
    <property type="protein sequence ID" value="SUQ16030.1"/>
    <property type="molecule type" value="Genomic_DNA"/>
</dbReference>
<dbReference type="PRINTS" id="PR00455">
    <property type="entry name" value="HTHTETR"/>
</dbReference>
<dbReference type="InterPro" id="IPR050109">
    <property type="entry name" value="HTH-type_TetR-like_transc_reg"/>
</dbReference>
<dbReference type="PROSITE" id="PS01081">
    <property type="entry name" value="HTH_TETR_1"/>
    <property type="match status" value="1"/>
</dbReference>
<protein>
    <submittedName>
        <fullName evidence="4">DNA-binding transcriptional regulator, AcrR family</fullName>
    </submittedName>
</protein>
<dbReference type="PANTHER" id="PTHR30055">
    <property type="entry name" value="HTH-TYPE TRANSCRIPTIONAL REGULATOR RUTR"/>
    <property type="match status" value="1"/>
</dbReference>
<name>A0A315ZP94_9FIRM</name>
<dbReference type="AlphaFoldDB" id="A0A315ZP94"/>
<feature type="domain" description="HTH tetR-type" evidence="3">
    <location>
        <begin position="6"/>
        <end position="66"/>
    </location>
</feature>